<evidence type="ECO:0000313" key="2">
    <source>
        <dbReference type="EMBL" id="KPI45083.1"/>
    </source>
</evidence>
<dbReference type="Proteomes" id="UP000038010">
    <property type="component" value="Unassembled WGS sequence"/>
</dbReference>
<accession>A0A0N1P427</accession>
<keyword evidence="1" id="KW-0175">Coiled coil</keyword>
<protein>
    <submittedName>
        <fullName evidence="2">Uncharacterized protein</fullName>
    </submittedName>
</protein>
<dbReference type="VEuPathDB" id="FungiDB:AB675_2346"/>
<organism evidence="2 3">
    <name type="scientific">Cyphellophora attinorum</name>
    <dbReference type="NCBI Taxonomy" id="1664694"/>
    <lineage>
        <taxon>Eukaryota</taxon>
        <taxon>Fungi</taxon>
        <taxon>Dikarya</taxon>
        <taxon>Ascomycota</taxon>
        <taxon>Pezizomycotina</taxon>
        <taxon>Eurotiomycetes</taxon>
        <taxon>Chaetothyriomycetidae</taxon>
        <taxon>Chaetothyriales</taxon>
        <taxon>Cyphellophoraceae</taxon>
        <taxon>Cyphellophora</taxon>
    </lineage>
</organism>
<dbReference type="AlphaFoldDB" id="A0A0N1P427"/>
<reference evidence="2 3" key="1">
    <citation type="submission" date="2015-06" db="EMBL/GenBank/DDBJ databases">
        <title>Draft genome of the ant-associated black yeast Phialophora attae CBS 131958.</title>
        <authorList>
            <person name="Moreno L.F."/>
            <person name="Stielow B.J."/>
            <person name="de Hoog S."/>
            <person name="Vicente V.A."/>
            <person name="Weiss V.A."/>
            <person name="de Vries M."/>
            <person name="Cruz L.M."/>
            <person name="Souza E.M."/>
        </authorList>
    </citation>
    <scope>NUCLEOTIDE SEQUENCE [LARGE SCALE GENOMIC DNA]</scope>
    <source>
        <strain evidence="2 3">CBS 131958</strain>
    </source>
</reference>
<keyword evidence="3" id="KW-1185">Reference proteome</keyword>
<dbReference type="GeneID" id="28734191"/>
<evidence type="ECO:0000256" key="1">
    <source>
        <dbReference type="SAM" id="Coils"/>
    </source>
</evidence>
<dbReference type="EMBL" id="LFJN01000002">
    <property type="protein sequence ID" value="KPI45083.1"/>
    <property type="molecule type" value="Genomic_DNA"/>
</dbReference>
<sequence length="134" mass="15554">MAAWMSFNAPICKCCMCQTIRQDLAHIDPGFDRTSRPGNGPLRGMDHVTLLYRSLTEYPAYLRAMKDKLDFDLHTVDTNIKMANLEAKRELDLSLHKEEVEIKKAELEVKKLELEIRKAHLEREKAEILIKQET</sequence>
<feature type="coiled-coil region" evidence="1">
    <location>
        <begin position="88"/>
        <end position="131"/>
    </location>
</feature>
<gene>
    <name evidence="2" type="ORF">AB675_2346</name>
</gene>
<dbReference type="RefSeq" id="XP_018005046.1">
    <property type="nucleotide sequence ID" value="XM_018142311.1"/>
</dbReference>
<name>A0A0N1P427_9EURO</name>
<proteinExistence type="predicted"/>
<comment type="caution">
    <text evidence="2">The sequence shown here is derived from an EMBL/GenBank/DDBJ whole genome shotgun (WGS) entry which is preliminary data.</text>
</comment>
<evidence type="ECO:0000313" key="3">
    <source>
        <dbReference type="Proteomes" id="UP000038010"/>
    </source>
</evidence>